<evidence type="ECO:0000313" key="2">
    <source>
        <dbReference type="EMBL" id="MBS8262739.1"/>
    </source>
</evidence>
<gene>
    <name evidence="2" type="ORF">DYI23_21110</name>
</gene>
<dbReference type="RefSeq" id="WP_213218063.1">
    <property type="nucleotide sequence ID" value="NZ_QTKU01000007.1"/>
</dbReference>
<name>A0A944CGR7_9HYPH</name>
<feature type="chain" id="PRO_5037751482" evidence="1">
    <location>
        <begin position="24"/>
        <end position="113"/>
    </location>
</feature>
<dbReference type="Proteomes" id="UP000705379">
    <property type="component" value="Unassembled WGS sequence"/>
</dbReference>
<keyword evidence="1" id="KW-0732">Signal</keyword>
<accession>A0A944CGR7</accession>
<reference evidence="2" key="1">
    <citation type="submission" date="2018-08" db="EMBL/GenBank/DDBJ databases">
        <authorList>
            <person name="Jin W."/>
            <person name="Wang H."/>
            <person name="Yang Y."/>
            <person name="Li M."/>
            <person name="Liu J."/>
        </authorList>
    </citation>
    <scope>NUCLEOTIDE SEQUENCE</scope>
    <source>
        <strain evidence="2">AESS21</strain>
    </source>
</reference>
<sequence length="113" mass="12472">MTIKSFAAGLCLFALAASGSAQADDVDFARFMKYPAGASGIAAAIGGLGNCDTPLWWGYAYDEAKGEENKDHLFFACQFYDRVEEDMFDKSVVAKFVFWDDKLVQLESLTYLP</sequence>
<evidence type="ECO:0000256" key="1">
    <source>
        <dbReference type="SAM" id="SignalP"/>
    </source>
</evidence>
<evidence type="ECO:0000313" key="3">
    <source>
        <dbReference type="Proteomes" id="UP000705379"/>
    </source>
</evidence>
<proteinExistence type="predicted"/>
<reference evidence="2" key="2">
    <citation type="journal article" date="2021" name="Microorganisms">
        <title>Bacterial Dimethylsulfoniopropionate Biosynthesis in the East China Sea.</title>
        <authorList>
            <person name="Liu J."/>
            <person name="Zhang Y."/>
            <person name="Liu J."/>
            <person name="Zhong H."/>
            <person name="Williams B.T."/>
            <person name="Zheng Y."/>
            <person name="Curson A.R.J."/>
            <person name="Sun C."/>
            <person name="Sun H."/>
            <person name="Song D."/>
            <person name="Wagner Mackenzie B."/>
            <person name="Bermejo Martinez A."/>
            <person name="Todd J.D."/>
            <person name="Zhang X.H."/>
        </authorList>
    </citation>
    <scope>NUCLEOTIDE SEQUENCE</scope>
    <source>
        <strain evidence="2">AESS21</strain>
    </source>
</reference>
<comment type="caution">
    <text evidence="2">The sequence shown here is derived from an EMBL/GenBank/DDBJ whole genome shotgun (WGS) entry which is preliminary data.</text>
</comment>
<organism evidence="2 3">
    <name type="scientific">Roseibium polysiphoniae</name>
    <dbReference type="NCBI Taxonomy" id="2571221"/>
    <lineage>
        <taxon>Bacteria</taxon>
        <taxon>Pseudomonadati</taxon>
        <taxon>Pseudomonadota</taxon>
        <taxon>Alphaproteobacteria</taxon>
        <taxon>Hyphomicrobiales</taxon>
        <taxon>Stappiaceae</taxon>
        <taxon>Roseibium</taxon>
    </lineage>
</organism>
<protein>
    <submittedName>
        <fullName evidence="2">Uncharacterized protein</fullName>
    </submittedName>
</protein>
<dbReference type="AlphaFoldDB" id="A0A944CGR7"/>
<feature type="signal peptide" evidence="1">
    <location>
        <begin position="1"/>
        <end position="23"/>
    </location>
</feature>
<dbReference type="EMBL" id="QTKU01000007">
    <property type="protein sequence ID" value="MBS8262739.1"/>
    <property type="molecule type" value="Genomic_DNA"/>
</dbReference>